<name>A0A1G7YB19_9PROT</name>
<feature type="compositionally biased region" description="Low complexity" evidence="1">
    <location>
        <begin position="20"/>
        <end position="36"/>
    </location>
</feature>
<dbReference type="AlphaFoldDB" id="A0A1G7YB19"/>
<reference evidence="3" key="1">
    <citation type="submission" date="2016-10" db="EMBL/GenBank/DDBJ databases">
        <authorList>
            <person name="Varghese N."/>
            <person name="Submissions S."/>
        </authorList>
    </citation>
    <scope>NUCLEOTIDE SEQUENCE [LARGE SCALE GENOMIC DNA]</scope>
    <source>
        <strain evidence="3">930I</strain>
    </source>
</reference>
<dbReference type="Pfam" id="PF12118">
    <property type="entry name" value="SprA-related"/>
    <property type="match status" value="1"/>
</dbReference>
<dbReference type="RefSeq" id="WP_092617123.1">
    <property type="nucleotide sequence ID" value="NZ_FNCV01000003.1"/>
</dbReference>
<feature type="compositionally biased region" description="Basic and acidic residues" evidence="1">
    <location>
        <begin position="195"/>
        <end position="208"/>
    </location>
</feature>
<feature type="compositionally biased region" description="Basic and acidic residues" evidence="1">
    <location>
        <begin position="58"/>
        <end position="75"/>
    </location>
</feature>
<evidence type="ECO:0000313" key="3">
    <source>
        <dbReference type="Proteomes" id="UP000217076"/>
    </source>
</evidence>
<keyword evidence="3" id="KW-1185">Reference proteome</keyword>
<organism evidence="2 3">
    <name type="scientific">Roseospirillum parvum</name>
    <dbReference type="NCBI Taxonomy" id="83401"/>
    <lineage>
        <taxon>Bacteria</taxon>
        <taxon>Pseudomonadati</taxon>
        <taxon>Pseudomonadota</taxon>
        <taxon>Alphaproteobacteria</taxon>
        <taxon>Rhodospirillales</taxon>
        <taxon>Rhodospirillaceae</taxon>
        <taxon>Roseospirillum</taxon>
    </lineage>
</organism>
<evidence type="ECO:0000256" key="1">
    <source>
        <dbReference type="SAM" id="MobiDB-lite"/>
    </source>
</evidence>
<gene>
    <name evidence="2" type="ORF">SAMN05421742_103247</name>
</gene>
<feature type="compositionally biased region" description="Basic and acidic residues" evidence="1">
    <location>
        <begin position="90"/>
        <end position="112"/>
    </location>
</feature>
<dbReference type="STRING" id="83401.SAMN05421742_103247"/>
<feature type="region of interest" description="Disordered" evidence="1">
    <location>
        <begin position="1"/>
        <end position="133"/>
    </location>
</feature>
<feature type="region of interest" description="Disordered" evidence="1">
    <location>
        <begin position="191"/>
        <end position="254"/>
    </location>
</feature>
<accession>A0A1G7YB19</accession>
<dbReference type="InterPro" id="IPR021973">
    <property type="entry name" value="SprA-related"/>
</dbReference>
<evidence type="ECO:0000313" key="2">
    <source>
        <dbReference type="EMBL" id="SDG93585.1"/>
    </source>
</evidence>
<dbReference type="Proteomes" id="UP000217076">
    <property type="component" value="Unassembled WGS sequence"/>
</dbReference>
<feature type="compositionally biased region" description="Gly residues" evidence="1">
    <location>
        <begin position="37"/>
        <end position="46"/>
    </location>
</feature>
<proteinExistence type="predicted"/>
<dbReference type="OrthoDB" id="9812722at2"/>
<feature type="compositionally biased region" description="Low complexity" evidence="1">
    <location>
        <begin position="1"/>
        <end position="11"/>
    </location>
</feature>
<sequence>MAYILPLAAEPIQPPPPVAPVGSPVAPKVADNVAAPGQGGGPGGAAGPAPLSGPSRARLADETLAEVDRLARQDDSPEPGGTANPFELSPEEKAEVARLQRIDAKVRAHEQAHQAAGGPYTGPASIQTVTGPDGRQYAVAGEVSIDVSAVNGDPEATIRKMEAIKRAALAPAEPSPQDRAVAAQAEAVAAQAEAELARMKNEAQRAEREESEATPQPGRLDAVLAEQRLAMRGNDDGASGQGLTRPGSLLNLLA</sequence>
<protein>
    <submittedName>
        <fullName evidence="2">SprA-related family protein</fullName>
    </submittedName>
</protein>
<dbReference type="EMBL" id="FNCV01000003">
    <property type="protein sequence ID" value="SDG93585.1"/>
    <property type="molecule type" value="Genomic_DNA"/>
</dbReference>